<dbReference type="InterPro" id="IPR006120">
    <property type="entry name" value="Resolvase_HTH_dom"/>
</dbReference>
<evidence type="ECO:0000256" key="3">
    <source>
        <dbReference type="ARBA" id="ARBA00023125"/>
    </source>
</evidence>
<gene>
    <name evidence="8" type="ORF">COO20_10830</name>
</gene>
<keyword evidence="3" id="KW-0238">DNA-binding</keyword>
<dbReference type="SUPFAM" id="SSF53041">
    <property type="entry name" value="Resolvase-like"/>
    <property type="match status" value="1"/>
</dbReference>
<comment type="caution">
    <text evidence="8">The sequence shown here is derived from an EMBL/GenBank/DDBJ whole genome shotgun (WGS) entry which is preliminary data.</text>
</comment>
<dbReference type="Gene3D" id="1.10.10.60">
    <property type="entry name" value="Homeodomain-like"/>
    <property type="match status" value="1"/>
</dbReference>
<reference evidence="8 9" key="1">
    <citation type="submission" date="2017-09" db="EMBL/GenBank/DDBJ databases">
        <title>Biodiversity and function of Thalassospira species in the particle-attached aromatic-hydrocarbon-degrading consortia from the surface seawater of the South China Sea.</title>
        <authorList>
            <person name="Dong C."/>
            <person name="Liu R."/>
            <person name="Shao Z."/>
        </authorList>
    </citation>
    <scope>NUCLEOTIDE SEQUENCE [LARGE SCALE GENOMIC DNA]</scope>
    <source>
        <strain evidence="8 9">CSC1P2</strain>
    </source>
</reference>
<dbReference type="Proteomes" id="UP000233597">
    <property type="component" value="Unassembled WGS sequence"/>
</dbReference>
<keyword evidence="4" id="KW-0233">DNA recombination</keyword>
<dbReference type="Pfam" id="PF02796">
    <property type="entry name" value="HTH_7"/>
    <property type="match status" value="1"/>
</dbReference>
<dbReference type="CDD" id="cd00569">
    <property type="entry name" value="HTH_Hin_like"/>
    <property type="match status" value="1"/>
</dbReference>
<dbReference type="EMBL" id="NWTK01000006">
    <property type="protein sequence ID" value="PKR54044.1"/>
    <property type="molecule type" value="Genomic_DNA"/>
</dbReference>
<dbReference type="InterPro" id="IPR050639">
    <property type="entry name" value="SSR_resolvase"/>
</dbReference>
<dbReference type="SMART" id="SM00857">
    <property type="entry name" value="Resolvase"/>
    <property type="match status" value="1"/>
</dbReference>
<dbReference type="InterPro" id="IPR006119">
    <property type="entry name" value="Resolv_N"/>
</dbReference>
<accession>A0A2N3KTZ3</accession>
<feature type="active site" description="O-(5'-phospho-DNA)-serine intermediate" evidence="5 6">
    <location>
        <position position="10"/>
    </location>
</feature>
<dbReference type="PANTHER" id="PTHR30461">
    <property type="entry name" value="DNA-INVERTASE FROM LAMBDOID PROPHAGE"/>
    <property type="match status" value="1"/>
</dbReference>
<evidence type="ECO:0000313" key="9">
    <source>
        <dbReference type="Proteomes" id="UP000233597"/>
    </source>
</evidence>
<evidence type="ECO:0000256" key="4">
    <source>
        <dbReference type="ARBA" id="ARBA00023172"/>
    </source>
</evidence>
<evidence type="ECO:0000313" key="8">
    <source>
        <dbReference type="EMBL" id="PKR54044.1"/>
    </source>
</evidence>
<name>A0A2N3KTZ3_9PROT</name>
<evidence type="ECO:0000256" key="6">
    <source>
        <dbReference type="PROSITE-ProRule" id="PRU10137"/>
    </source>
</evidence>
<dbReference type="Gene3D" id="3.40.50.1390">
    <property type="entry name" value="Resolvase, N-terminal catalytic domain"/>
    <property type="match status" value="1"/>
</dbReference>
<dbReference type="GO" id="GO:0015074">
    <property type="term" value="P:DNA integration"/>
    <property type="evidence" value="ECO:0007669"/>
    <property type="project" value="UniProtKB-KW"/>
</dbReference>
<feature type="domain" description="Resolvase/invertase-type recombinase catalytic" evidence="7">
    <location>
        <begin position="2"/>
        <end position="143"/>
    </location>
</feature>
<dbReference type="Pfam" id="PF00239">
    <property type="entry name" value="Resolvase"/>
    <property type="match status" value="1"/>
</dbReference>
<dbReference type="CDD" id="cd03768">
    <property type="entry name" value="SR_ResInv"/>
    <property type="match status" value="1"/>
</dbReference>
<dbReference type="SUPFAM" id="SSF46689">
    <property type="entry name" value="Homeodomain-like"/>
    <property type="match status" value="1"/>
</dbReference>
<dbReference type="PROSITE" id="PS00397">
    <property type="entry name" value="RECOMBINASES_1"/>
    <property type="match status" value="1"/>
</dbReference>
<dbReference type="InterPro" id="IPR009057">
    <property type="entry name" value="Homeodomain-like_sf"/>
</dbReference>
<evidence type="ECO:0000256" key="1">
    <source>
        <dbReference type="ARBA" id="ARBA00009913"/>
    </source>
</evidence>
<dbReference type="InterPro" id="IPR036162">
    <property type="entry name" value="Resolvase-like_N_sf"/>
</dbReference>
<proteinExistence type="inferred from homology"/>
<sequence length="198" mass="21952">MHTFAYARVSTSAQTTENQIREIEERGYAPQTVYQDTISGKVPAKDRPEFSKLLDTVQRMKGDKRLVVSKLDRLGRDAADILHTVRHLEETGCKVLVLQLGELDLTSSAGKLILSTLSAVAEMERDILIERTCAGLSRAKHQGKTLGRPSVTSQADREGIRKLLDEGESVAATARQFGVSRQTVMRIRDDENKSAITE</sequence>
<dbReference type="PROSITE" id="PS51736">
    <property type="entry name" value="RECOMBINASES_3"/>
    <property type="match status" value="1"/>
</dbReference>
<comment type="similarity">
    <text evidence="1">Belongs to the site-specific recombinase resolvase family.</text>
</comment>
<dbReference type="AlphaFoldDB" id="A0A2N3KTZ3"/>
<organism evidence="8 9">
    <name type="scientific">Thalassospira marina</name>
    <dbReference type="NCBI Taxonomy" id="2048283"/>
    <lineage>
        <taxon>Bacteria</taxon>
        <taxon>Pseudomonadati</taxon>
        <taxon>Pseudomonadota</taxon>
        <taxon>Alphaproteobacteria</taxon>
        <taxon>Rhodospirillales</taxon>
        <taxon>Thalassospiraceae</taxon>
        <taxon>Thalassospira</taxon>
    </lineage>
</organism>
<dbReference type="PANTHER" id="PTHR30461:SF2">
    <property type="entry name" value="SERINE RECOMBINASE PINE-RELATED"/>
    <property type="match status" value="1"/>
</dbReference>
<protein>
    <submittedName>
        <fullName evidence="8">Resolvase</fullName>
    </submittedName>
</protein>
<dbReference type="GO" id="GO:0003677">
    <property type="term" value="F:DNA binding"/>
    <property type="evidence" value="ECO:0007669"/>
    <property type="project" value="UniProtKB-KW"/>
</dbReference>
<evidence type="ECO:0000259" key="7">
    <source>
        <dbReference type="PROSITE" id="PS51736"/>
    </source>
</evidence>
<keyword evidence="2" id="KW-0229">DNA integration</keyword>
<evidence type="ECO:0000256" key="2">
    <source>
        <dbReference type="ARBA" id="ARBA00022908"/>
    </source>
</evidence>
<dbReference type="OrthoDB" id="9800103at2"/>
<dbReference type="InterPro" id="IPR006118">
    <property type="entry name" value="Recombinase_CS"/>
</dbReference>
<dbReference type="RefSeq" id="WP_101266385.1">
    <property type="nucleotide sequence ID" value="NZ_NWTK01000006.1"/>
</dbReference>
<dbReference type="GO" id="GO:0000150">
    <property type="term" value="F:DNA strand exchange activity"/>
    <property type="evidence" value="ECO:0007669"/>
    <property type="project" value="InterPro"/>
</dbReference>
<evidence type="ECO:0000256" key="5">
    <source>
        <dbReference type="PIRSR" id="PIRSR606118-50"/>
    </source>
</evidence>